<keyword evidence="2" id="KW-1185">Reference proteome</keyword>
<protein>
    <submittedName>
        <fullName evidence="1">Uncharacterized protein</fullName>
    </submittedName>
</protein>
<accession>A0R828</accession>
<dbReference type="HOGENOM" id="CLU_1693817_0_0_7"/>
<gene>
    <name evidence="1" type="ordered locus">Ppro_3671</name>
</gene>
<dbReference type="EMBL" id="CP000483">
    <property type="protein sequence ID" value="ABL01263.1"/>
    <property type="molecule type" value="Genomic_DNA"/>
</dbReference>
<keyword evidence="1" id="KW-0614">Plasmid</keyword>
<sequence>MPFKVSLGKSRVPCHGFRSQLLTPIHTPRINYLFINDLSCINPLLPMIFRRWHMVQELPDNQPIDYSRFGHDFFKCYFGDSPDVTITELSKILGVGGVRKWGDKFIAWIDMKKLPCVKRKGRARVTPAILASWFERESNRIQSEKMLALKKRSQT</sequence>
<evidence type="ECO:0000313" key="1">
    <source>
        <dbReference type="EMBL" id="ABL01263.1"/>
    </source>
</evidence>
<geneLocation type="plasmid" evidence="1 2">
    <name>pPRO1</name>
</geneLocation>
<evidence type="ECO:0000313" key="2">
    <source>
        <dbReference type="Proteomes" id="UP000006732"/>
    </source>
</evidence>
<reference evidence="1 2" key="1">
    <citation type="submission" date="2006-10" db="EMBL/GenBank/DDBJ databases">
        <title>Complete sequence of plasmid pPRO1 of Pelobacter propionicus DSM 2379.</title>
        <authorList>
            <consortium name="US DOE Joint Genome Institute"/>
            <person name="Copeland A."/>
            <person name="Lucas S."/>
            <person name="Lapidus A."/>
            <person name="Barry K."/>
            <person name="Detter J.C."/>
            <person name="Glavina del Rio T."/>
            <person name="Hammon N."/>
            <person name="Israni S."/>
            <person name="Dalin E."/>
            <person name="Tice H."/>
            <person name="Pitluck S."/>
            <person name="Saunders E."/>
            <person name="Brettin T."/>
            <person name="Bruce D."/>
            <person name="Han C."/>
            <person name="Tapia R."/>
            <person name="Schmutz J."/>
            <person name="Larimer F."/>
            <person name="Land M."/>
            <person name="Hauser L."/>
            <person name="Kyrpides N."/>
            <person name="Kim E."/>
            <person name="Lovley D."/>
            <person name="Richardson P."/>
        </authorList>
    </citation>
    <scope>NUCLEOTIDE SEQUENCE [LARGE SCALE GENOMIC DNA]</scope>
    <source>
        <strain evidence="2">DSM 2379 / NBRC 103807 / OttBd1</strain>
        <plasmid evidence="2">Plasmid pPRO1</plasmid>
    </source>
</reference>
<organism evidence="1 2">
    <name type="scientific">Pelobacter propionicus (strain DSM 2379 / NBRC 103807 / OttBd1)</name>
    <dbReference type="NCBI Taxonomy" id="338966"/>
    <lineage>
        <taxon>Bacteria</taxon>
        <taxon>Pseudomonadati</taxon>
        <taxon>Thermodesulfobacteriota</taxon>
        <taxon>Desulfuromonadia</taxon>
        <taxon>Desulfuromonadales</taxon>
        <taxon>Desulfuromonadaceae</taxon>
        <taxon>Pelobacter</taxon>
    </lineage>
</organism>
<dbReference type="KEGG" id="ppd:Ppro_3671"/>
<proteinExistence type="predicted"/>
<name>A0R828_PELPD</name>
<dbReference type="AlphaFoldDB" id="A0R828"/>
<dbReference type="Proteomes" id="UP000006732">
    <property type="component" value="Plasmid pPRO1"/>
</dbReference>